<dbReference type="OrthoDB" id="343623at2759"/>
<dbReference type="STRING" id="1051891.A0A0C3MDW3"/>
<sequence length="466" mass="51108">MSPGSHRLLDAQRKAILQSLLKPPVRANAAGEVSKHSSLQSLVSLLEGSTERGEGNSCLVLGPRGSGKSRLIEDALESVQSRNPVVIRLSGEAQHDDRLAMREMARQLVRQTGSSYILPTDDGADAEGLASADTIPTTHLPALIATLTTLSRPTVVILESFDLFATHARQALLYCLLDTAQACHAHSDSQANEGPSKRYGIAVIGVSTRMDTLNLLEKRVKSRFSGRLIRVSPPSSFEEYVDVAKTILQVPLTSEEILEVEEEEELEEWTSSWNQSIATFLSNKETIRVLKDLFSLRQDIRTLCQVLLEPVMNLSPNSPALTAANLRQSFDAQIGPPPFAYLRELSYPCLSLLIATFHIANTGHEAFNFEMLWNNFSRQVERTGTMPVMINGASVGMIKVPREVMTGAFESLVALKVFQPIGPASSTITKPFVKYRCAAQRGDIVEAVEKSGNLKLNSWLKRGGVE</sequence>
<dbReference type="Pfam" id="PF13191">
    <property type="entry name" value="AAA_16"/>
    <property type="match status" value="1"/>
</dbReference>
<dbReference type="HOGENOM" id="CLU_007115_0_1_1"/>
<name>A0A0C3MDW3_9AGAM</name>
<dbReference type="GO" id="GO:0006270">
    <property type="term" value="P:DNA replication initiation"/>
    <property type="evidence" value="ECO:0007669"/>
    <property type="project" value="TreeGrafter"/>
</dbReference>
<evidence type="ECO:0000256" key="3">
    <source>
        <dbReference type="ARBA" id="ARBA00022705"/>
    </source>
</evidence>
<evidence type="ECO:0000313" key="9">
    <source>
        <dbReference type="Proteomes" id="UP000054248"/>
    </source>
</evidence>
<comment type="similarity">
    <text evidence="2">Belongs to the ORC4 family.</text>
</comment>
<feature type="domain" description="Origin recognition complex subunit 4 C-terminal" evidence="7">
    <location>
        <begin position="256"/>
        <end position="448"/>
    </location>
</feature>
<comment type="subcellular location">
    <subcellularLocation>
        <location evidence="1">Nucleus</location>
    </subcellularLocation>
</comment>
<dbReference type="Proteomes" id="UP000054248">
    <property type="component" value="Unassembled WGS sequence"/>
</dbReference>
<organism evidence="8 9">
    <name type="scientific">Tulasnella calospora MUT 4182</name>
    <dbReference type="NCBI Taxonomy" id="1051891"/>
    <lineage>
        <taxon>Eukaryota</taxon>
        <taxon>Fungi</taxon>
        <taxon>Dikarya</taxon>
        <taxon>Basidiomycota</taxon>
        <taxon>Agaricomycotina</taxon>
        <taxon>Agaricomycetes</taxon>
        <taxon>Cantharellales</taxon>
        <taxon>Tulasnellaceae</taxon>
        <taxon>Tulasnella</taxon>
    </lineage>
</organism>
<dbReference type="AlphaFoldDB" id="A0A0C3MDW3"/>
<evidence type="ECO:0000313" key="8">
    <source>
        <dbReference type="EMBL" id="KIO31947.1"/>
    </source>
</evidence>
<proteinExistence type="inferred from homology"/>
<reference evidence="9" key="2">
    <citation type="submission" date="2015-01" db="EMBL/GenBank/DDBJ databases">
        <title>Evolutionary Origins and Diversification of the Mycorrhizal Mutualists.</title>
        <authorList>
            <consortium name="DOE Joint Genome Institute"/>
            <consortium name="Mycorrhizal Genomics Consortium"/>
            <person name="Kohler A."/>
            <person name="Kuo A."/>
            <person name="Nagy L.G."/>
            <person name="Floudas D."/>
            <person name="Copeland A."/>
            <person name="Barry K.W."/>
            <person name="Cichocki N."/>
            <person name="Veneault-Fourrey C."/>
            <person name="LaButti K."/>
            <person name="Lindquist E.A."/>
            <person name="Lipzen A."/>
            <person name="Lundell T."/>
            <person name="Morin E."/>
            <person name="Murat C."/>
            <person name="Riley R."/>
            <person name="Ohm R."/>
            <person name="Sun H."/>
            <person name="Tunlid A."/>
            <person name="Henrissat B."/>
            <person name="Grigoriev I.V."/>
            <person name="Hibbett D.S."/>
            <person name="Martin F."/>
        </authorList>
    </citation>
    <scope>NUCLEOTIDE SEQUENCE [LARGE SCALE GENOMIC DNA]</scope>
    <source>
        <strain evidence="9">MUT 4182</strain>
    </source>
</reference>
<dbReference type="InterPro" id="IPR027417">
    <property type="entry name" value="P-loop_NTPase"/>
</dbReference>
<dbReference type="Pfam" id="PF14629">
    <property type="entry name" value="ORC4_C"/>
    <property type="match status" value="1"/>
</dbReference>
<dbReference type="PANTHER" id="PTHR12087:SF0">
    <property type="entry name" value="ORIGIN RECOGNITION COMPLEX SUBUNIT 4"/>
    <property type="match status" value="1"/>
</dbReference>
<gene>
    <name evidence="8" type="ORF">M407DRAFT_67457</name>
</gene>
<dbReference type="GO" id="GO:0003688">
    <property type="term" value="F:DNA replication origin binding"/>
    <property type="evidence" value="ECO:0007669"/>
    <property type="project" value="TreeGrafter"/>
</dbReference>
<keyword evidence="3" id="KW-0235">DNA replication</keyword>
<dbReference type="InterPro" id="IPR032705">
    <property type="entry name" value="ORC4_C"/>
</dbReference>
<evidence type="ECO:0000259" key="7">
    <source>
        <dbReference type="Pfam" id="PF14629"/>
    </source>
</evidence>
<dbReference type="SUPFAM" id="SSF52540">
    <property type="entry name" value="P-loop containing nucleoside triphosphate hydrolases"/>
    <property type="match status" value="1"/>
</dbReference>
<reference evidence="8 9" key="1">
    <citation type="submission" date="2014-04" db="EMBL/GenBank/DDBJ databases">
        <authorList>
            <consortium name="DOE Joint Genome Institute"/>
            <person name="Kuo A."/>
            <person name="Girlanda M."/>
            <person name="Perotto S."/>
            <person name="Kohler A."/>
            <person name="Nagy L.G."/>
            <person name="Floudas D."/>
            <person name="Copeland A."/>
            <person name="Barry K.W."/>
            <person name="Cichocki N."/>
            <person name="Veneault-Fourrey C."/>
            <person name="LaButti K."/>
            <person name="Lindquist E.A."/>
            <person name="Lipzen A."/>
            <person name="Lundell T."/>
            <person name="Morin E."/>
            <person name="Murat C."/>
            <person name="Sun H."/>
            <person name="Tunlid A."/>
            <person name="Henrissat B."/>
            <person name="Grigoriev I.V."/>
            <person name="Hibbett D.S."/>
            <person name="Martin F."/>
            <person name="Nordberg H.P."/>
            <person name="Cantor M.N."/>
            <person name="Hua S.X."/>
        </authorList>
    </citation>
    <scope>NUCLEOTIDE SEQUENCE [LARGE SCALE GENOMIC DNA]</scope>
    <source>
        <strain evidence="8 9">MUT 4182</strain>
    </source>
</reference>
<keyword evidence="4" id="KW-0238">DNA-binding</keyword>
<dbReference type="GO" id="GO:0005664">
    <property type="term" value="C:nuclear origin of replication recognition complex"/>
    <property type="evidence" value="ECO:0007669"/>
    <property type="project" value="TreeGrafter"/>
</dbReference>
<dbReference type="InterPro" id="IPR016527">
    <property type="entry name" value="ORC4"/>
</dbReference>
<evidence type="ECO:0000256" key="1">
    <source>
        <dbReference type="ARBA" id="ARBA00004123"/>
    </source>
</evidence>
<dbReference type="InterPro" id="IPR041664">
    <property type="entry name" value="AAA_16"/>
</dbReference>
<dbReference type="EMBL" id="KN822959">
    <property type="protein sequence ID" value="KIO31947.1"/>
    <property type="molecule type" value="Genomic_DNA"/>
</dbReference>
<evidence type="ECO:0000256" key="5">
    <source>
        <dbReference type="ARBA" id="ARBA00023242"/>
    </source>
</evidence>
<dbReference type="PANTHER" id="PTHR12087">
    <property type="entry name" value="ORIGIN RECOGNITION COMPLEX SUBUNIT 4"/>
    <property type="match status" value="1"/>
</dbReference>
<feature type="domain" description="Orc1-like AAA ATPase" evidence="6">
    <location>
        <begin position="39"/>
        <end position="182"/>
    </location>
</feature>
<accession>A0A0C3MDW3</accession>
<keyword evidence="9" id="KW-1185">Reference proteome</keyword>
<evidence type="ECO:0000259" key="6">
    <source>
        <dbReference type="Pfam" id="PF13191"/>
    </source>
</evidence>
<protein>
    <submittedName>
        <fullName evidence="8">Uncharacterized protein</fullName>
    </submittedName>
</protein>
<evidence type="ECO:0000256" key="2">
    <source>
        <dbReference type="ARBA" id="ARBA00005334"/>
    </source>
</evidence>
<keyword evidence="5" id="KW-0539">Nucleus</keyword>
<evidence type="ECO:0000256" key="4">
    <source>
        <dbReference type="ARBA" id="ARBA00023125"/>
    </source>
</evidence>
<dbReference type="Gene3D" id="3.40.50.300">
    <property type="entry name" value="P-loop containing nucleotide triphosphate hydrolases"/>
    <property type="match status" value="1"/>
</dbReference>